<keyword evidence="6 8" id="KW-1133">Transmembrane helix</keyword>
<dbReference type="PANTHER" id="PTHR31595">
    <property type="entry name" value="LONG-CHAIN-ALCOHOL O-FATTY-ACYLTRANSFERASE 3-RELATED"/>
    <property type="match status" value="1"/>
</dbReference>
<name>A0A1Y2CF49_9FUNG</name>
<evidence type="ECO:0000256" key="5">
    <source>
        <dbReference type="ARBA" id="ARBA00022692"/>
    </source>
</evidence>
<feature type="transmembrane region" description="Helical" evidence="8">
    <location>
        <begin position="44"/>
        <end position="68"/>
    </location>
</feature>
<keyword evidence="5 8" id="KW-0812">Transmembrane</keyword>
<organism evidence="10 11">
    <name type="scientific">Rhizoclosmatium globosum</name>
    <dbReference type="NCBI Taxonomy" id="329046"/>
    <lineage>
        <taxon>Eukaryota</taxon>
        <taxon>Fungi</taxon>
        <taxon>Fungi incertae sedis</taxon>
        <taxon>Chytridiomycota</taxon>
        <taxon>Chytridiomycota incertae sedis</taxon>
        <taxon>Chytridiomycetes</taxon>
        <taxon>Chytridiales</taxon>
        <taxon>Chytriomycetaceae</taxon>
        <taxon>Rhizoclosmatium</taxon>
    </lineage>
</organism>
<dbReference type="AlphaFoldDB" id="A0A1Y2CF49"/>
<evidence type="ECO:0000256" key="3">
    <source>
        <dbReference type="ARBA" id="ARBA00007282"/>
    </source>
</evidence>
<comment type="caution">
    <text evidence="10">The sequence shown here is derived from an EMBL/GenBank/DDBJ whole genome shotgun (WGS) entry which is preliminary data.</text>
</comment>
<keyword evidence="11" id="KW-1185">Reference proteome</keyword>
<evidence type="ECO:0000256" key="8">
    <source>
        <dbReference type="SAM" id="Phobius"/>
    </source>
</evidence>
<dbReference type="Proteomes" id="UP000193642">
    <property type="component" value="Unassembled WGS sequence"/>
</dbReference>
<comment type="subcellular location">
    <subcellularLocation>
        <location evidence="1">Membrane</location>
        <topology evidence="1">Multi-pass membrane protein</topology>
    </subcellularLocation>
</comment>
<dbReference type="Pfam" id="PF13813">
    <property type="entry name" value="MBOAT_2"/>
    <property type="match status" value="1"/>
</dbReference>
<keyword evidence="4" id="KW-0808">Transferase</keyword>
<evidence type="ECO:0000259" key="9">
    <source>
        <dbReference type="Pfam" id="PF13813"/>
    </source>
</evidence>
<proteinExistence type="inferred from homology"/>
<dbReference type="OrthoDB" id="10010093at2759"/>
<accession>A0A1Y2CF49</accession>
<feature type="transmembrane region" description="Helical" evidence="8">
    <location>
        <begin position="179"/>
        <end position="202"/>
    </location>
</feature>
<evidence type="ECO:0000313" key="11">
    <source>
        <dbReference type="Proteomes" id="UP000193642"/>
    </source>
</evidence>
<protein>
    <recommendedName>
        <fullName evidence="9">Wax synthase domain-containing protein</fullName>
    </recommendedName>
</protein>
<feature type="domain" description="Wax synthase" evidence="9">
    <location>
        <begin position="126"/>
        <end position="216"/>
    </location>
</feature>
<dbReference type="GO" id="GO:0006629">
    <property type="term" value="P:lipid metabolic process"/>
    <property type="evidence" value="ECO:0007669"/>
    <property type="project" value="InterPro"/>
</dbReference>
<comment type="similarity">
    <text evidence="3">Belongs to the wax synthase family.</text>
</comment>
<gene>
    <name evidence="10" type="ORF">BCR33DRAFT_169687</name>
</gene>
<dbReference type="GO" id="GO:0016020">
    <property type="term" value="C:membrane"/>
    <property type="evidence" value="ECO:0007669"/>
    <property type="project" value="UniProtKB-SubCell"/>
</dbReference>
<evidence type="ECO:0000256" key="6">
    <source>
        <dbReference type="ARBA" id="ARBA00022989"/>
    </source>
</evidence>
<sequence length="265" mass="30616">MDYYEFIAISDNEPVRRWTAKRAKPASKTNLWRPKLVTYEERTLLYYIWQVGRLGVVFFFLALSSAYLEKYPFQSQTRKLQFLMPWDITGILEAVALGTKCMSILDLAYTIGTLPIVHLVKAPYIPVLDSPYLSTSLRDFWSNRWNQPIKITIHRIAFAPTLKYLEDINGGIDRRRFNVMVATLSAFVWSSLLHEYVCAMLVHEHWIPGEQSVFFLLHGIGCILVEVCGVNQFTKRFGSFMGNMLGWLGKFSLCSACHQTFIISY</sequence>
<reference evidence="10 11" key="1">
    <citation type="submission" date="2016-07" db="EMBL/GenBank/DDBJ databases">
        <title>Pervasive Adenine N6-methylation of Active Genes in Fungi.</title>
        <authorList>
            <consortium name="DOE Joint Genome Institute"/>
            <person name="Mondo S.J."/>
            <person name="Dannebaum R.O."/>
            <person name="Kuo R.C."/>
            <person name="Labutti K."/>
            <person name="Haridas S."/>
            <person name="Kuo A."/>
            <person name="Salamov A."/>
            <person name="Ahrendt S.R."/>
            <person name="Lipzen A."/>
            <person name="Sullivan W."/>
            <person name="Andreopoulos W.B."/>
            <person name="Clum A."/>
            <person name="Lindquist E."/>
            <person name="Daum C."/>
            <person name="Ramamoorthy G.K."/>
            <person name="Gryganskyi A."/>
            <person name="Culley D."/>
            <person name="Magnuson J.K."/>
            <person name="James T.Y."/>
            <person name="O'Malley M.A."/>
            <person name="Stajich J.E."/>
            <person name="Spatafora J.W."/>
            <person name="Visel A."/>
            <person name="Grigoriev I.V."/>
        </authorList>
    </citation>
    <scope>NUCLEOTIDE SEQUENCE [LARGE SCALE GENOMIC DNA]</scope>
    <source>
        <strain evidence="10 11">JEL800</strain>
    </source>
</reference>
<evidence type="ECO:0000256" key="7">
    <source>
        <dbReference type="ARBA" id="ARBA00023136"/>
    </source>
</evidence>
<dbReference type="GO" id="GO:0008374">
    <property type="term" value="F:O-acyltransferase activity"/>
    <property type="evidence" value="ECO:0007669"/>
    <property type="project" value="InterPro"/>
</dbReference>
<dbReference type="PANTHER" id="PTHR31595:SF57">
    <property type="entry name" value="OS04G0481900 PROTEIN"/>
    <property type="match status" value="1"/>
</dbReference>
<evidence type="ECO:0000256" key="1">
    <source>
        <dbReference type="ARBA" id="ARBA00004141"/>
    </source>
</evidence>
<dbReference type="InterPro" id="IPR044851">
    <property type="entry name" value="Wax_synthase"/>
</dbReference>
<dbReference type="EMBL" id="MCGO01000019">
    <property type="protein sequence ID" value="ORY45527.1"/>
    <property type="molecule type" value="Genomic_DNA"/>
</dbReference>
<dbReference type="STRING" id="329046.A0A1Y2CF49"/>
<comment type="pathway">
    <text evidence="2">Secondary metabolite biosynthesis.</text>
</comment>
<evidence type="ECO:0000256" key="2">
    <source>
        <dbReference type="ARBA" id="ARBA00005179"/>
    </source>
</evidence>
<keyword evidence="7 8" id="KW-0472">Membrane</keyword>
<dbReference type="InterPro" id="IPR032805">
    <property type="entry name" value="Wax_synthase_dom"/>
</dbReference>
<feature type="transmembrane region" description="Helical" evidence="8">
    <location>
        <begin position="214"/>
        <end position="234"/>
    </location>
</feature>
<evidence type="ECO:0000256" key="4">
    <source>
        <dbReference type="ARBA" id="ARBA00022679"/>
    </source>
</evidence>
<evidence type="ECO:0000313" key="10">
    <source>
        <dbReference type="EMBL" id="ORY45527.1"/>
    </source>
</evidence>